<dbReference type="Proteomes" id="UP000018851">
    <property type="component" value="Chromosome"/>
</dbReference>
<dbReference type="KEGG" id="ssan:NX02_09525"/>
<keyword evidence="1" id="KW-0378">Hydrolase</keyword>
<feature type="domain" description="AB hydrolase-1" evidence="2">
    <location>
        <begin position="30"/>
        <end position="268"/>
    </location>
</feature>
<dbReference type="SUPFAM" id="SSF53474">
    <property type="entry name" value="alpha/beta-Hydrolases"/>
    <property type="match status" value="1"/>
</dbReference>
<dbReference type="EMBL" id="CP006644">
    <property type="protein sequence ID" value="AHE53626.1"/>
    <property type="molecule type" value="Genomic_DNA"/>
</dbReference>
<reference evidence="3 4" key="1">
    <citation type="submission" date="2013-07" db="EMBL/GenBank/DDBJ databases">
        <title>Completed genome of Sphingomonas sanxanigenens NX02.</title>
        <authorList>
            <person name="Ma T."/>
            <person name="Huang H."/>
            <person name="Wu M."/>
            <person name="Li X."/>
            <person name="Li G."/>
        </authorList>
    </citation>
    <scope>NUCLEOTIDE SEQUENCE [LARGE SCALE GENOMIC DNA]</scope>
    <source>
        <strain evidence="3 4">NX02</strain>
    </source>
</reference>
<dbReference type="InterPro" id="IPR000073">
    <property type="entry name" value="AB_hydrolase_1"/>
</dbReference>
<dbReference type="RefSeq" id="WP_047099761.1">
    <property type="nucleotide sequence ID" value="NZ_CP006644.1"/>
</dbReference>
<proteinExistence type="predicted"/>
<evidence type="ECO:0000313" key="3">
    <source>
        <dbReference type="EMBL" id="AHE53626.1"/>
    </source>
</evidence>
<dbReference type="STRING" id="1123269.NX02_09525"/>
<evidence type="ECO:0000256" key="1">
    <source>
        <dbReference type="ARBA" id="ARBA00022801"/>
    </source>
</evidence>
<dbReference type="InterPro" id="IPR000639">
    <property type="entry name" value="Epox_hydrolase-like"/>
</dbReference>
<dbReference type="OrthoDB" id="9804723at2"/>
<evidence type="ECO:0000259" key="2">
    <source>
        <dbReference type="Pfam" id="PF00561"/>
    </source>
</evidence>
<dbReference type="PRINTS" id="PR00412">
    <property type="entry name" value="EPOXHYDRLASE"/>
</dbReference>
<name>W0A969_9SPHN</name>
<dbReference type="Pfam" id="PF00561">
    <property type="entry name" value="Abhydrolase_1"/>
    <property type="match status" value="1"/>
</dbReference>
<dbReference type="HOGENOM" id="CLU_020336_7_3_5"/>
<sequence length="283" mass="31538">MAEPLIRALTIGARGMLFDALSCGPEHGQLVLFLHGFPEFADAWTDILRGVGGAGYRAVAFNQRGYSAGARPSRVESYTINELVADVAAVADALDARRFHLVGHDWGGILSWWIAAVYRERLHSLTVLSTPHTDALLEAKQSNPDQRRMSRYVDLFRLPFHIAEWLLLRKKAAGLKRAYAGQLSQARLDENIRRFREPGVLTAAINWYRALDLKARVGTVSVPTLFVWGTHDQALGRVAAEATARYVSGHYHFLPLAGASHWLLEEAPDQVLDALLPHLDRWS</sequence>
<organism evidence="3 4">
    <name type="scientific">Sphingomonas sanxanigenens DSM 19645 = NX02</name>
    <dbReference type="NCBI Taxonomy" id="1123269"/>
    <lineage>
        <taxon>Bacteria</taxon>
        <taxon>Pseudomonadati</taxon>
        <taxon>Pseudomonadota</taxon>
        <taxon>Alphaproteobacteria</taxon>
        <taxon>Sphingomonadales</taxon>
        <taxon>Sphingomonadaceae</taxon>
        <taxon>Sphingomonas</taxon>
    </lineage>
</organism>
<keyword evidence="4" id="KW-1185">Reference proteome</keyword>
<dbReference type="GO" id="GO:0016787">
    <property type="term" value="F:hydrolase activity"/>
    <property type="evidence" value="ECO:0007669"/>
    <property type="project" value="UniProtKB-KW"/>
</dbReference>
<evidence type="ECO:0000313" key="4">
    <source>
        <dbReference type="Proteomes" id="UP000018851"/>
    </source>
</evidence>
<dbReference type="InterPro" id="IPR029058">
    <property type="entry name" value="AB_hydrolase_fold"/>
</dbReference>
<accession>W0A969</accession>
<dbReference type="Gene3D" id="3.40.50.1820">
    <property type="entry name" value="alpha/beta hydrolase"/>
    <property type="match status" value="1"/>
</dbReference>
<dbReference type="eggNOG" id="COG0596">
    <property type="taxonomic scope" value="Bacteria"/>
</dbReference>
<dbReference type="PANTHER" id="PTHR43329">
    <property type="entry name" value="EPOXIDE HYDROLASE"/>
    <property type="match status" value="1"/>
</dbReference>
<protein>
    <recommendedName>
        <fullName evidence="2">AB hydrolase-1 domain-containing protein</fullName>
    </recommendedName>
</protein>
<gene>
    <name evidence="3" type="ORF">NX02_09525</name>
</gene>
<dbReference type="AlphaFoldDB" id="W0A969"/>